<evidence type="ECO:0000313" key="6">
    <source>
        <dbReference type="Proteomes" id="UP001267407"/>
    </source>
</evidence>
<accession>A0ABU2HMA7</accession>
<dbReference type="SUPFAM" id="SSF53850">
    <property type="entry name" value="Periplasmic binding protein-like II"/>
    <property type="match status" value="1"/>
</dbReference>
<reference evidence="5" key="1">
    <citation type="submission" date="2023-09" db="EMBL/GenBank/DDBJ databases">
        <title>Marinobacter sediminicola sp. nov. and Marinobacter maritimum sp. nov., isolated from marine sediment.</title>
        <authorList>
            <person name="An J."/>
        </authorList>
    </citation>
    <scope>NUCLEOTIDE SEQUENCE</scope>
    <source>
        <strain evidence="5">F60267</strain>
    </source>
</reference>
<dbReference type="EMBL" id="JAVMBO010000018">
    <property type="protein sequence ID" value="MDS1311726.1"/>
    <property type="molecule type" value="Genomic_DNA"/>
</dbReference>
<dbReference type="PANTHER" id="PTHR35936">
    <property type="entry name" value="MEMBRANE-BOUND LYTIC MUREIN TRANSGLYCOSYLASE F"/>
    <property type="match status" value="1"/>
</dbReference>
<comment type="caution">
    <text evidence="5">The sequence shown here is derived from an EMBL/GenBank/DDBJ whole genome shotgun (WGS) entry which is preliminary data.</text>
</comment>
<organism evidence="5 6">
    <name type="scientific">Marinobacter xiaoshiensis</name>
    <dbReference type="NCBI Taxonomy" id="3073652"/>
    <lineage>
        <taxon>Bacteria</taxon>
        <taxon>Pseudomonadati</taxon>
        <taxon>Pseudomonadota</taxon>
        <taxon>Gammaproteobacteria</taxon>
        <taxon>Pseudomonadales</taxon>
        <taxon>Marinobacteraceae</taxon>
        <taxon>Marinobacter</taxon>
    </lineage>
</organism>
<comment type="similarity">
    <text evidence="1">Belongs to the bacterial solute-binding protein 3 family.</text>
</comment>
<keyword evidence="2 3" id="KW-0732">Signal</keyword>
<dbReference type="Gene3D" id="3.40.190.10">
    <property type="entry name" value="Periplasmic binding protein-like II"/>
    <property type="match status" value="2"/>
</dbReference>
<evidence type="ECO:0000256" key="1">
    <source>
        <dbReference type="ARBA" id="ARBA00010333"/>
    </source>
</evidence>
<keyword evidence="6" id="KW-1185">Reference proteome</keyword>
<dbReference type="RefSeq" id="WP_310966872.1">
    <property type="nucleotide sequence ID" value="NZ_JAVMBO010000018.1"/>
</dbReference>
<evidence type="ECO:0000259" key="4">
    <source>
        <dbReference type="Pfam" id="PF00497"/>
    </source>
</evidence>
<sequence>MNHTQYFLLPWAVRLRKAFAGLVLLLALPASAQTIHLVTEEWPGLIDDTPQGPSGVLWDISRDVLESMGYDVKLDFVPWKRAQRLVSENSRDGIIGIGITDEREKIFRFPEEALLVSETAVYTLKERGFEYEGLDSLRGMNVGVSPGYVYSSEVRAATHFEQVDMPTIESGLKMLLLGRIDAMLANRNVVRGQGERLGITHQIRASEKPVSGGPVYLVFSPGTSSEFLEAFSQSLKRYKNSGAYAVDGLR</sequence>
<feature type="signal peptide" evidence="3">
    <location>
        <begin position="1"/>
        <end position="32"/>
    </location>
</feature>
<evidence type="ECO:0000313" key="5">
    <source>
        <dbReference type="EMBL" id="MDS1311726.1"/>
    </source>
</evidence>
<name>A0ABU2HMA7_9GAMM</name>
<dbReference type="PANTHER" id="PTHR35936:SF25">
    <property type="entry name" value="ABC TRANSPORTER SUBSTRATE-BINDING PROTEIN"/>
    <property type="match status" value="1"/>
</dbReference>
<dbReference type="Proteomes" id="UP001267407">
    <property type="component" value="Unassembled WGS sequence"/>
</dbReference>
<evidence type="ECO:0000256" key="3">
    <source>
        <dbReference type="SAM" id="SignalP"/>
    </source>
</evidence>
<protein>
    <submittedName>
        <fullName evidence="5">Transporter substrate-binding domain-containing protein</fullName>
    </submittedName>
</protein>
<dbReference type="InterPro" id="IPR001638">
    <property type="entry name" value="Solute-binding_3/MltF_N"/>
</dbReference>
<dbReference type="Pfam" id="PF00497">
    <property type="entry name" value="SBP_bac_3"/>
    <property type="match status" value="1"/>
</dbReference>
<proteinExistence type="inferred from homology"/>
<gene>
    <name evidence="5" type="ORF">RKA07_16620</name>
</gene>
<feature type="domain" description="Solute-binding protein family 3/N-terminal" evidence="4">
    <location>
        <begin position="48"/>
        <end position="245"/>
    </location>
</feature>
<evidence type="ECO:0000256" key="2">
    <source>
        <dbReference type="ARBA" id="ARBA00022729"/>
    </source>
</evidence>
<feature type="chain" id="PRO_5046589444" evidence="3">
    <location>
        <begin position="33"/>
        <end position="250"/>
    </location>
</feature>